<feature type="domain" description="Mediator of RNA polymerase II transcription subunit 25 von Willebrand factor type A" evidence="3">
    <location>
        <begin position="38"/>
        <end position="257"/>
    </location>
</feature>
<keyword evidence="5" id="KW-1185">Reference proteome</keyword>
<dbReference type="InterPro" id="IPR036465">
    <property type="entry name" value="vWFA_dom_sf"/>
</dbReference>
<dbReference type="STRING" id="157652.A0A371IGW2"/>
<accession>A0A371IGW2</accession>
<dbReference type="GO" id="GO:0005667">
    <property type="term" value="C:transcription regulator complex"/>
    <property type="evidence" value="ECO:0007669"/>
    <property type="project" value="TreeGrafter"/>
</dbReference>
<organism evidence="4 5">
    <name type="scientific">Mucuna pruriens</name>
    <name type="common">Velvet bean</name>
    <name type="synonym">Dolichos pruriens</name>
    <dbReference type="NCBI Taxonomy" id="157652"/>
    <lineage>
        <taxon>Eukaryota</taxon>
        <taxon>Viridiplantae</taxon>
        <taxon>Streptophyta</taxon>
        <taxon>Embryophyta</taxon>
        <taxon>Tracheophyta</taxon>
        <taxon>Spermatophyta</taxon>
        <taxon>Magnoliopsida</taxon>
        <taxon>eudicotyledons</taxon>
        <taxon>Gunneridae</taxon>
        <taxon>Pentapetalae</taxon>
        <taxon>rosids</taxon>
        <taxon>fabids</taxon>
        <taxon>Fabales</taxon>
        <taxon>Fabaceae</taxon>
        <taxon>Papilionoideae</taxon>
        <taxon>50 kb inversion clade</taxon>
        <taxon>NPAAA clade</taxon>
        <taxon>indigoferoid/millettioid clade</taxon>
        <taxon>Phaseoleae</taxon>
        <taxon>Mucuna</taxon>
    </lineage>
</organism>
<dbReference type="Proteomes" id="UP000257109">
    <property type="component" value="Unassembled WGS sequence"/>
</dbReference>
<evidence type="ECO:0000256" key="1">
    <source>
        <dbReference type="ARBA" id="ARBA00009102"/>
    </source>
</evidence>
<dbReference type="EMBL" id="QJKJ01000110">
    <property type="protein sequence ID" value="RDY14215.1"/>
    <property type="molecule type" value="Genomic_DNA"/>
</dbReference>
<dbReference type="SUPFAM" id="SSF53300">
    <property type="entry name" value="vWA-like"/>
    <property type="match status" value="1"/>
</dbReference>
<evidence type="ECO:0000313" key="5">
    <source>
        <dbReference type="Proteomes" id="UP000257109"/>
    </source>
</evidence>
<dbReference type="GO" id="GO:0045944">
    <property type="term" value="P:positive regulation of transcription by RNA polymerase II"/>
    <property type="evidence" value="ECO:0007669"/>
    <property type="project" value="TreeGrafter"/>
</dbReference>
<gene>
    <name evidence="4" type="primary">MED25</name>
    <name evidence="4" type="ORF">CR513_00748</name>
</gene>
<feature type="non-terminal residue" evidence="4">
    <location>
        <position position="1"/>
    </location>
</feature>
<comment type="similarity">
    <text evidence="1">Belongs to the Mediator complex subunit 25 family.</text>
</comment>
<evidence type="ECO:0000259" key="3">
    <source>
        <dbReference type="Pfam" id="PF11265"/>
    </source>
</evidence>
<sequence length="286" mass="31380">MAIALANRHCIHPHADKKTVRKEKDWDSTNSFDFAVMLIVAVESTAAMGSYWAQILKDYLEKIIRCFGENDSTGQKSSASNVEFALVSYSTHGCYSGCLVQRTGWTRDPDVFFLWLSSIPFSGGGFNDAAIAEGLSEVLMMFPNSPSEDPNQQSVDMHKHCILVAASNPFPLPTPVYVPKLQNLEQSETIHSDSQNFLHDAEAVAEAFPLLSISLSVICPKQLPKIKALYNVGKRNSREADPPVLAKTCHFLILISEGFREARSALKVGEGSTSGQGQLVSITKLE</sequence>
<dbReference type="PANTHER" id="PTHR12433">
    <property type="entry name" value="MEDIATOR OF RNA POLYMERASE II TRANSCRIPTION SUBUNIT 25"/>
    <property type="match status" value="1"/>
</dbReference>
<reference evidence="4" key="1">
    <citation type="submission" date="2018-05" db="EMBL/GenBank/DDBJ databases">
        <title>Draft genome of Mucuna pruriens seed.</title>
        <authorList>
            <person name="Nnadi N.E."/>
            <person name="Vos R."/>
            <person name="Hasami M.H."/>
            <person name="Devisetty U.K."/>
            <person name="Aguiy J.C."/>
        </authorList>
    </citation>
    <scope>NUCLEOTIDE SEQUENCE [LARGE SCALE GENOMIC DNA]</scope>
    <source>
        <strain evidence="4">JCA_2017</strain>
    </source>
</reference>
<proteinExistence type="inferred from homology"/>
<feature type="non-terminal residue" evidence="4">
    <location>
        <position position="286"/>
    </location>
</feature>
<dbReference type="OrthoDB" id="7690434at2759"/>
<dbReference type="Pfam" id="PF11265">
    <property type="entry name" value="Med25_VWA"/>
    <property type="match status" value="1"/>
</dbReference>
<dbReference type="InterPro" id="IPR021419">
    <property type="entry name" value="Mediator_Med25_VWA"/>
</dbReference>
<dbReference type="GO" id="GO:0016592">
    <property type="term" value="C:mediator complex"/>
    <property type="evidence" value="ECO:0007669"/>
    <property type="project" value="TreeGrafter"/>
</dbReference>
<comment type="caution">
    <text evidence="4">The sequence shown here is derived from an EMBL/GenBank/DDBJ whole genome shotgun (WGS) entry which is preliminary data.</text>
</comment>
<name>A0A371IGW2_MUCPR</name>
<protein>
    <recommendedName>
        <fullName evidence="2">Mediator of RNA polymerase II transcription subunit 25</fullName>
    </recommendedName>
</protein>
<dbReference type="AlphaFoldDB" id="A0A371IGW2"/>
<dbReference type="PANTHER" id="PTHR12433:SF11">
    <property type="entry name" value="MEDIATOR OF RNA POLYMERASE II TRANSCRIPTION SUBUNIT 25"/>
    <property type="match status" value="1"/>
</dbReference>
<evidence type="ECO:0000256" key="2">
    <source>
        <dbReference type="ARBA" id="ARBA00019694"/>
    </source>
</evidence>
<evidence type="ECO:0000313" key="4">
    <source>
        <dbReference type="EMBL" id="RDY14215.1"/>
    </source>
</evidence>